<dbReference type="PANTHER" id="PTHR47505:SF1">
    <property type="entry name" value="DNA UTILIZATION PROTEIN YHGH"/>
    <property type="match status" value="1"/>
</dbReference>
<evidence type="ECO:0000313" key="5">
    <source>
        <dbReference type="Proteomes" id="UP000482155"/>
    </source>
</evidence>
<protein>
    <submittedName>
        <fullName evidence="4">ComF family protein</fullName>
    </submittedName>
</protein>
<feature type="domain" description="Double zinc ribbon" evidence="3">
    <location>
        <begin position="16"/>
        <end position="76"/>
    </location>
</feature>
<organism evidence="4 5">
    <name type="scientific">Noviherbaspirillum galbum</name>
    <dbReference type="NCBI Taxonomy" id="2709383"/>
    <lineage>
        <taxon>Bacteria</taxon>
        <taxon>Pseudomonadati</taxon>
        <taxon>Pseudomonadota</taxon>
        <taxon>Betaproteobacteria</taxon>
        <taxon>Burkholderiales</taxon>
        <taxon>Oxalobacteraceae</taxon>
        <taxon>Noviherbaspirillum</taxon>
    </lineage>
</organism>
<comment type="caution">
    <text evidence="4">The sequence shown here is derived from an EMBL/GenBank/DDBJ whole genome shotgun (WGS) entry which is preliminary data.</text>
</comment>
<dbReference type="RefSeq" id="WP_163968240.1">
    <property type="nucleotide sequence ID" value="NZ_JAAIVB010000079.1"/>
</dbReference>
<dbReference type="InterPro" id="IPR051910">
    <property type="entry name" value="ComF/GntX_DNA_util-trans"/>
</dbReference>
<comment type="similarity">
    <text evidence="1">Belongs to the ComF/GntX family.</text>
</comment>
<accession>A0A6B3SYA6</accession>
<evidence type="ECO:0000256" key="1">
    <source>
        <dbReference type="ARBA" id="ARBA00008007"/>
    </source>
</evidence>
<keyword evidence="5" id="KW-1185">Reference proteome</keyword>
<dbReference type="PANTHER" id="PTHR47505">
    <property type="entry name" value="DNA UTILIZATION PROTEIN YHGH"/>
    <property type="match status" value="1"/>
</dbReference>
<dbReference type="EMBL" id="JAAIVB010000079">
    <property type="protein sequence ID" value="NEX64306.1"/>
    <property type="molecule type" value="Genomic_DNA"/>
</dbReference>
<name>A0A6B3SYA6_9BURK</name>
<sequence length="251" mass="26730">MLNRLREPLLRGLHALPLLLPSSCALCGRAGRMALCAACSRHHLANAVPRCACCALPLSAPSSESASGPERCGACLAKPPSFDATIAACDYLPPLDQLVLGLKFGHRLALAPMMAASLRDAALRSSRLPMPDMLAAVPLGGKRLAERGFNQAVEIARPLARHLGVPCLPRLLQRSRDTQAQSLLPHDERRRNVRDAFTLSTGAADMIAGAHVGIVDDVMTTGDTLDEVAAMLKRFGASRVTNYVFARTLPG</sequence>
<dbReference type="SUPFAM" id="SSF53271">
    <property type="entry name" value="PRTase-like"/>
    <property type="match status" value="1"/>
</dbReference>
<evidence type="ECO:0000259" key="2">
    <source>
        <dbReference type="Pfam" id="PF00156"/>
    </source>
</evidence>
<dbReference type="Pfam" id="PF00156">
    <property type="entry name" value="Pribosyltran"/>
    <property type="match status" value="1"/>
</dbReference>
<dbReference type="InterPro" id="IPR000836">
    <property type="entry name" value="PRTase_dom"/>
</dbReference>
<gene>
    <name evidence="4" type="ORF">G3574_24755</name>
</gene>
<dbReference type="Proteomes" id="UP000482155">
    <property type="component" value="Unassembled WGS sequence"/>
</dbReference>
<dbReference type="InterPro" id="IPR029057">
    <property type="entry name" value="PRTase-like"/>
</dbReference>
<feature type="domain" description="Phosphoribosyltransferase" evidence="2">
    <location>
        <begin position="152"/>
        <end position="246"/>
    </location>
</feature>
<dbReference type="Pfam" id="PF18912">
    <property type="entry name" value="DZR_2"/>
    <property type="match status" value="1"/>
</dbReference>
<evidence type="ECO:0000313" key="4">
    <source>
        <dbReference type="EMBL" id="NEX64306.1"/>
    </source>
</evidence>
<reference evidence="4 5" key="1">
    <citation type="submission" date="2020-02" db="EMBL/GenBank/DDBJ databases">
        <authorList>
            <person name="Kim M.K."/>
        </authorList>
    </citation>
    <scope>NUCLEOTIDE SEQUENCE [LARGE SCALE GENOMIC DNA]</scope>
    <source>
        <strain evidence="4 5">17J57-3</strain>
    </source>
</reference>
<evidence type="ECO:0000259" key="3">
    <source>
        <dbReference type="Pfam" id="PF18912"/>
    </source>
</evidence>
<dbReference type="Gene3D" id="3.40.50.2020">
    <property type="match status" value="1"/>
</dbReference>
<proteinExistence type="inferred from homology"/>
<dbReference type="InterPro" id="IPR044005">
    <property type="entry name" value="DZR_2"/>
</dbReference>
<dbReference type="CDD" id="cd06223">
    <property type="entry name" value="PRTases_typeI"/>
    <property type="match status" value="1"/>
</dbReference>
<dbReference type="AlphaFoldDB" id="A0A6B3SYA6"/>